<reference evidence="2" key="1">
    <citation type="submission" date="2022-11" db="UniProtKB">
        <authorList>
            <consortium name="WormBaseParasite"/>
        </authorList>
    </citation>
    <scope>IDENTIFICATION</scope>
</reference>
<dbReference type="AlphaFoldDB" id="A0A914P891"/>
<accession>A0A914P891</accession>
<sequence length="306" mass="35564">MCKPWKPWRSNKIIDQLKLDMVQKEKDQSIDKLQRQQKYIRTPSSVTNVKYVTKTSKGCGGERLVKNYKKSNIVLNSKKIWYNNGLKEIIVQSATDEHKNGFIKSQMECKKPWKEKNSQNNGESAKVQEIQLCGKVEGENKCQPSIKPINSQAQKLYDDGLLSNTKLTTDSDVIFDYPMCKPWKPWRSNKIIDQLKLDMVQKEKDQSIDKLQRQQKYIRTPSSVTNVKYVTKTSKGCGGERLVKNYKKSNIVLNSKKIWYNNGLKEIIVQSATDEHKNGFIKSQMECKKPWKEKNSQKLFLFNVKS</sequence>
<protein>
    <submittedName>
        <fullName evidence="2">Uncharacterized protein</fullName>
    </submittedName>
</protein>
<keyword evidence="1" id="KW-1185">Reference proteome</keyword>
<dbReference type="WBParaSite" id="PDA_v2.g11405.t1">
    <property type="protein sequence ID" value="PDA_v2.g11405.t1"/>
    <property type="gene ID" value="PDA_v2.g11405"/>
</dbReference>
<dbReference type="Proteomes" id="UP000887578">
    <property type="component" value="Unplaced"/>
</dbReference>
<evidence type="ECO:0000313" key="1">
    <source>
        <dbReference type="Proteomes" id="UP000887578"/>
    </source>
</evidence>
<evidence type="ECO:0000313" key="2">
    <source>
        <dbReference type="WBParaSite" id="PDA_v2.g11405.t1"/>
    </source>
</evidence>
<organism evidence="1 2">
    <name type="scientific">Panagrolaimus davidi</name>
    <dbReference type="NCBI Taxonomy" id="227884"/>
    <lineage>
        <taxon>Eukaryota</taxon>
        <taxon>Metazoa</taxon>
        <taxon>Ecdysozoa</taxon>
        <taxon>Nematoda</taxon>
        <taxon>Chromadorea</taxon>
        <taxon>Rhabditida</taxon>
        <taxon>Tylenchina</taxon>
        <taxon>Panagrolaimomorpha</taxon>
        <taxon>Panagrolaimoidea</taxon>
        <taxon>Panagrolaimidae</taxon>
        <taxon>Panagrolaimus</taxon>
    </lineage>
</organism>
<name>A0A914P891_9BILA</name>
<proteinExistence type="predicted"/>